<dbReference type="InterPro" id="IPR029058">
    <property type="entry name" value="AB_hydrolase_fold"/>
</dbReference>
<dbReference type="OrthoDB" id="9767239at2"/>
<dbReference type="GO" id="GO:0016787">
    <property type="term" value="F:hydrolase activity"/>
    <property type="evidence" value="ECO:0007669"/>
    <property type="project" value="UniProtKB-KW"/>
</dbReference>
<sequence length="398" mass="41624">MSDRRPVPVVRGPAAALVAVVAVVLATAVSLVSSPRPAAAATLQEVTGFGTNPGNLQMFRYVPAGLPAGRPVVVALHGCTQNATGYGTATGWMQLADRWKFTVVAPQQKSQNNANSCFNWFEPGDTRRGSGEALSIKQMVDKAKQDNGATSAYVSGLSGGGAMTAVMLATYPDVFAGGGIVAGLPYQCATSVLTAYSCMSPGTNLTPAQWGDKVRAAYAHSGPRPKVSIWHGAADTTVRPLNGTELVEQWTDVNGTDQTPDVSDTVAGYPHRVYGGTVEYYSITGMNHGQPVDPGAGATQCGGTAAYMLDVNVCAAYHLARFWGIDGGGTGPTDPTTTTTVRPPYTEAITATATDHYVAQRIDVGEYTTLGARYGYTTPFALYRCGADWTDKADCSAI</sequence>
<dbReference type="NCBIfam" id="TIGR01840">
    <property type="entry name" value="esterase_phb"/>
    <property type="match status" value="1"/>
</dbReference>
<evidence type="ECO:0000313" key="3">
    <source>
        <dbReference type="EMBL" id="ROP35134.1"/>
    </source>
</evidence>
<evidence type="ECO:0000256" key="1">
    <source>
        <dbReference type="ARBA" id="ARBA00022729"/>
    </source>
</evidence>
<gene>
    <name evidence="3" type="ORF">EDD40_0355</name>
</gene>
<dbReference type="Pfam" id="PF10503">
    <property type="entry name" value="Esterase_PHB"/>
    <property type="match status" value="1"/>
</dbReference>
<evidence type="ECO:0000256" key="2">
    <source>
        <dbReference type="ARBA" id="ARBA00022801"/>
    </source>
</evidence>
<evidence type="ECO:0000313" key="4">
    <source>
        <dbReference type="Proteomes" id="UP000268727"/>
    </source>
</evidence>
<dbReference type="Gene3D" id="3.40.50.1820">
    <property type="entry name" value="alpha/beta hydrolase"/>
    <property type="match status" value="1"/>
</dbReference>
<dbReference type="Proteomes" id="UP000268727">
    <property type="component" value="Unassembled WGS sequence"/>
</dbReference>
<reference evidence="3 4" key="1">
    <citation type="submission" date="2018-11" db="EMBL/GenBank/DDBJ databases">
        <title>Sequencing the genomes of 1000 actinobacteria strains.</title>
        <authorList>
            <person name="Klenk H.-P."/>
        </authorList>
    </citation>
    <scope>NUCLEOTIDE SEQUENCE [LARGE SCALE GENOMIC DNA]</scope>
    <source>
        <strain evidence="3 4">DSM 44231</strain>
    </source>
</reference>
<dbReference type="InterPro" id="IPR010126">
    <property type="entry name" value="Esterase_phb"/>
</dbReference>
<dbReference type="EMBL" id="RJKM01000001">
    <property type="protein sequence ID" value="ROP35134.1"/>
    <property type="molecule type" value="Genomic_DNA"/>
</dbReference>
<dbReference type="PANTHER" id="PTHR43037">
    <property type="entry name" value="UNNAMED PRODUCT-RELATED"/>
    <property type="match status" value="1"/>
</dbReference>
<dbReference type="PANTHER" id="PTHR43037:SF1">
    <property type="entry name" value="BLL1128 PROTEIN"/>
    <property type="match status" value="1"/>
</dbReference>
<dbReference type="SUPFAM" id="SSF53474">
    <property type="entry name" value="alpha/beta-Hydrolases"/>
    <property type="match status" value="2"/>
</dbReference>
<protein>
    <submittedName>
        <fullName evidence="3">Poly(Hydroxyalkanoate) depolymerase family esterase</fullName>
    </submittedName>
</protein>
<keyword evidence="4" id="KW-1185">Reference proteome</keyword>
<organism evidence="3 4">
    <name type="scientific">Saccharothrix texasensis</name>
    <dbReference type="NCBI Taxonomy" id="103734"/>
    <lineage>
        <taxon>Bacteria</taxon>
        <taxon>Bacillati</taxon>
        <taxon>Actinomycetota</taxon>
        <taxon>Actinomycetes</taxon>
        <taxon>Pseudonocardiales</taxon>
        <taxon>Pseudonocardiaceae</taxon>
        <taxon>Saccharothrix</taxon>
    </lineage>
</organism>
<dbReference type="RefSeq" id="WP_123741333.1">
    <property type="nucleotide sequence ID" value="NZ_RJKM01000001.1"/>
</dbReference>
<dbReference type="AlphaFoldDB" id="A0A3N1GXY4"/>
<keyword evidence="1" id="KW-0732">Signal</keyword>
<comment type="caution">
    <text evidence="3">The sequence shown here is derived from an EMBL/GenBank/DDBJ whole genome shotgun (WGS) entry which is preliminary data.</text>
</comment>
<proteinExistence type="predicted"/>
<dbReference type="InterPro" id="IPR050955">
    <property type="entry name" value="Plant_Biomass_Hydrol_Est"/>
</dbReference>
<name>A0A3N1GXY4_9PSEU</name>
<dbReference type="GO" id="GO:0005576">
    <property type="term" value="C:extracellular region"/>
    <property type="evidence" value="ECO:0007669"/>
    <property type="project" value="InterPro"/>
</dbReference>
<accession>A0A3N1GXY4</accession>
<keyword evidence="2" id="KW-0378">Hydrolase</keyword>